<feature type="region of interest" description="Disordered" evidence="4">
    <location>
        <begin position="1"/>
        <end position="62"/>
    </location>
</feature>
<evidence type="ECO:0000256" key="4">
    <source>
        <dbReference type="SAM" id="MobiDB-lite"/>
    </source>
</evidence>
<accession>A0ABS5E8U6</accession>
<reference evidence="5 6" key="1">
    <citation type="submission" date="2021-04" db="EMBL/GenBank/DDBJ databases">
        <title>The complete genome sequence of Neokomagataea sp. TBRC 2177.</title>
        <authorList>
            <person name="Charoenyingcharoen P."/>
            <person name="Yukphan P."/>
        </authorList>
    </citation>
    <scope>NUCLEOTIDE SEQUENCE [LARGE SCALE GENOMIC DNA]</scope>
    <source>
        <strain evidence="5 6">TBRC 2177</strain>
    </source>
</reference>
<dbReference type="Gene3D" id="1.10.530.40">
    <property type="match status" value="1"/>
</dbReference>
<dbReference type="Proteomes" id="UP000677812">
    <property type="component" value="Unassembled WGS sequence"/>
</dbReference>
<evidence type="ECO:0000256" key="3">
    <source>
        <dbReference type="RuleBase" id="RU003788"/>
    </source>
</evidence>
<keyword evidence="3" id="KW-0326">Glycosidase</keyword>
<protein>
    <recommendedName>
        <fullName evidence="3">Lysozyme</fullName>
        <ecNumber evidence="3">3.2.1.17</ecNumber>
    </recommendedName>
</protein>
<dbReference type="InterPro" id="IPR051018">
    <property type="entry name" value="Bacteriophage_GH24"/>
</dbReference>
<dbReference type="PANTHER" id="PTHR38107">
    <property type="match status" value="1"/>
</dbReference>
<keyword evidence="6" id="KW-1185">Reference proteome</keyword>
<keyword evidence="3 5" id="KW-0378">Hydrolase</keyword>
<name>A0ABS5E8U6_9PROT</name>
<keyword evidence="1 3" id="KW-0929">Antimicrobial</keyword>
<comment type="caution">
    <text evidence="5">The sequence shown here is derived from an EMBL/GenBank/DDBJ whole genome shotgun (WGS) entry which is preliminary data.</text>
</comment>
<keyword evidence="2 3" id="KW-0081">Bacteriolytic enzyme</keyword>
<feature type="compositionally biased region" description="Polar residues" evidence="4">
    <location>
        <begin position="8"/>
        <end position="33"/>
    </location>
</feature>
<gene>
    <name evidence="5" type="ORF">KB213_09585</name>
</gene>
<evidence type="ECO:0000313" key="6">
    <source>
        <dbReference type="Proteomes" id="UP000677812"/>
    </source>
</evidence>
<evidence type="ECO:0000256" key="2">
    <source>
        <dbReference type="ARBA" id="ARBA00022638"/>
    </source>
</evidence>
<dbReference type="PANTHER" id="PTHR38107:SF3">
    <property type="entry name" value="LYSOZYME RRRD-RELATED"/>
    <property type="match status" value="1"/>
</dbReference>
<dbReference type="GO" id="GO:0016787">
    <property type="term" value="F:hydrolase activity"/>
    <property type="evidence" value="ECO:0007669"/>
    <property type="project" value="UniProtKB-KW"/>
</dbReference>
<organism evidence="5 6">
    <name type="scientific">Neokomagataea anthophila</name>
    <dbReference type="NCBI Taxonomy" id="2826925"/>
    <lineage>
        <taxon>Bacteria</taxon>
        <taxon>Pseudomonadati</taxon>
        <taxon>Pseudomonadota</taxon>
        <taxon>Alphaproteobacteria</taxon>
        <taxon>Acetobacterales</taxon>
        <taxon>Acetobacteraceae</taxon>
        <taxon>Neokomagataea</taxon>
    </lineage>
</organism>
<dbReference type="InterPro" id="IPR023347">
    <property type="entry name" value="Lysozyme_dom_sf"/>
</dbReference>
<proteinExistence type="inferred from homology"/>
<dbReference type="EMBL" id="JAGRQH010000007">
    <property type="protein sequence ID" value="MBR0560299.1"/>
    <property type="molecule type" value="Genomic_DNA"/>
</dbReference>
<dbReference type="SUPFAM" id="SSF53955">
    <property type="entry name" value="Lysozyme-like"/>
    <property type="match status" value="1"/>
</dbReference>
<dbReference type="InterPro" id="IPR023346">
    <property type="entry name" value="Lysozyme-like_dom_sf"/>
</dbReference>
<comment type="catalytic activity">
    <reaction evidence="3">
        <text>Hydrolysis of (1-&gt;4)-beta-linkages between N-acetylmuramic acid and N-acetyl-D-glucosamine residues in a peptidoglycan and between N-acetyl-D-glucosamine residues in chitodextrins.</text>
        <dbReference type="EC" id="3.2.1.17"/>
    </reaction>
</comment>
<dbReference type="EC" id="3.2.1.17" evidence="3"/>
<dbReference type="Pfam" id="PF00959">
    <property type="entry name" value="Phage_lysozyme"/>
    <property type="match status" value="1"/>
</dbReference>
<dbReference type="InterPro" id="IPR002196">
    <property type="entry name" value="Glyco_hydro_24"/>
</dbReference>
<sequence length="212" mass="23337">MSGINRLYNVSGTPSTSAAPYTPSALTTSTQGQRFIERHEEQKGVSNHLHWPGGASGVTLGPGYDMRDRLRAEIEQKLRDIGVNSGIAARVSAGAGLRGEAARKFAEVNHDLVNLTDDQEAHLLQVNLPSYEAIVRRGIHVYLTQNEFNALVSFVYNPGAGWRGVRAAINSGDKQEAVRIIENQVRSKGQIMDGLIKRRHDEAMLFLKGQYQ</sequence>
<evidence type="ECO:0000313" key="5">
    <source>
        <dbReference type="EMBL" id="MBR0560299.1"/>
    </source>
</evidence>
<comment type="similarity">
    <text evidence="3">Belongs to the glycosyl hydrolase 24 family.</text>
</comment>
<dbReference type="RefSeq" id="WP_211682543.1">
    <property type="nucleotide sequence ID" value="NZ_JAGRQH010000007.1"/>
</dbReference>
<evidence type="ECO:0000256" key="1">
    <source>
        <dbReference type="ARBA" id="ARBA00022529"/>
    </source>
</evidence>